<dbReference type="OrthoDB" id="10592591at2759"/>
<keyword evidence="2" id="KW-1185">Reference proteome</keyword>
<gene>
    <name evidence="1" type="ORF">BESB_019470</name>
</gene>
<sequence length="146" mass="15805">MKLQLYAAAGLVACVAPSGPLLGVEALRQEAHETSTLETSGGASVMSQVGAGSQLRAKVVAQIQSSFDAQQEYDIPSNMLWRILDDVGGLSKEEVAILLERTGIPFITNNEAIYERWLVSLKTFAENEEAKGHIEGKYKDGGVHRM</sequence>
<dbReference type="VEuPathDB" id="ToxoDB:BESB_019470"/>
<dbReference type="GeneID" id="40307008"/>
<reference evidence="1 2" key="1">
    <citation type="submission" date="2017-09" db="EMBL/GenBank/DDBJ databases">
        <title>Genome sequencing of Besnoitia besnoiti strain Bb-Ger1.</title>
        <authorList>
            <person name="Schares G."/>
            <person name="Venepally P."/>
            <person name="Lorenzi H.A."/>
        </authorList>
    </citation>
    <scope>NUCLEOTIDE SEQUENCE [LARGE SCALE GENOMIC DNA]</scope>
    <source>
        <strain evidence="1 2">Bb-Ger1</strain>
    </source>
</reference>
<organism evidence="1 2">
    <name type="scientific">Besnoitia besnoiti</name>
    <name type="common">Apicomplexan protozoan</name>
    <dbReference type="NCBI Taxonomy" id="94643"/>
    <lineage>
        <taxon>Eukaryota</taxon>
        <taxon>Sar</taxon>
        <taxon>Alveolata</taxon>
        <taxon>Apicomplexa</taxon>
        <taxon>Conoidasida</taxon>
        <taxon>Coccidia</taxon>
        <taxon>Eucoccidiorida</taxon>
        <taxon>Eimeriorina</taxon>
        <taxon>Sarcocystidae</taxon>
        <taxon>Besnoitia</taxon>
    </lineage>
</organism>
<comment type="caution">
    <text evidence="1">The sequence shown here is derived from an EMBL/GenBank/DDBJ whole genome shotgun (WGS) entry which is preliminary data.</text>
</comment>
<dbReference type="RefSeq" id="XP_029216015.1">
    <property type="nucleotide sequence ID" value="XM_029360656.1"/>
</dbReference>
<protein>
    <submittedName>
        <fullName evidence="1">Uncharacterized protein</fullName>
    </submittedName>
</protein>
<dbReference type="Proteomes" id="UP000224006">
    <property type="component" value="Chromosome XI"/>
</dbReference>
<name>A0A2A9M7X9_BESBE</name>
<accession>A0A2A9M7X9</accession>
<evidence type="ECO:0000313" key="1">
    <source>
        <dbReference type="EMBL" id="PFH32006.1"/>
    </source>
</evidence>
<dbReference type="EMBL" id="NWUJ01000012">
    <property type="protein sequence ID" value="PFH32006.1"/>
    <property type="molecule type" value="Genomic_DNA"/>
</dbReference>
<proteinExistence type="predicted"/>
<dbReference type="KEGG" id="bbes:BESB_019470"/>
<evidence type="ECO:0000313" key="2">
    <source>
        <dbReference type="Proteomes" id="UP000224006"/>
    </source>
</evidence>
<dbReference type="AlphaFoldDB" id="A0A2A9M7X9"/>